<comment type="caution">
    <text evidence="1">The sequence shown here is derived from an EMBL/GenBank/DDBJ whole genome shotgun (WGS) entry which is preliminary data.</text>
</comment>
<organism evidence="1">
    <name type="scientific">marine sediment metagenome</name>
    <dbReference type="NCBI Taxonomy" id="412755"/>
    <lineage>
        <taxon>unclassified sequences</taxon>
        <taxon>metagenomes</taxon>
        <taxon>ecological metagenomes</taxon>
    </lineage>
</organism>
<sequence length="72" mass="7931">MLNTMPELPIDPPPEVEVPTEMMVANSAVKALYWAADQFRDNHNLTAGEVTAMKDFLAGVENLLEVADKENS</sequence>
<dbReference type="EMBL" id="LAZR01002870">
    <property type="protein sequence ID" value="KKN24618.1"/>
    <property type="molecule type" value="Genomic_DNA"/>
</dbReference>
<protein>
    <submittedName>
        <fullName evidence="1">Uncharacterized protein</fullName>
    </submittedName>
</protein>
<proteinExistence type="predicted"/>
<dbReference type="AlphaFoldDB" id="A0A0F9S5M5"/>
<name>A0A0F9S5M5_9ZZZZ</name>
<accession>A0A0F9S5M5</accession>
<evidence type="ECO:0000313" key="1">
    <source>
        <dbReference type="EMBL" id="KKN24618.1"/>
    </source>
</evidence>
<gene>
    <name evidence="1" type="ORF">LCGC14_0893020</name>
</gene>
<reference evidence="1" key="1">
    <citation type="journal article" date="2015" name="Nature">
        <title>Complex archaea that bridge the gap between prokaryotes and eukaryotes.</title>
        <authorList>
            <person name="Spang A."/>
            <person name="Saw J.H."/>
            <person name="Jorgensen S.L."/>
            <person name="Zaremba-Niedzwiedzka K."/>
            <person name="Martijn J."/>
            <person name="Lind A.E."/>
            <person name="van Eijk R."/>
            <person name="Schleper C."/>
            <person name="Guy L."/>
            <person name="Ettema T.J."/>
        </authorList>
    </citation>
    <scope>NUCLEOTIDE SEQUENCE</scope>
</reference>